<evidence type="ECO:0000313" key="2">
    <source>
        <dbReference type="EMBL" id="KAK4424869.1"/>
    </source>
</evidence>
<evidence type="ECO:0000313" key="3">
    <source>
        <dbReference type="Proteomes" id="UP001293254"/>
    </source>
</evidence>
<protein>
    <submittedName>
        <fullName evidence="2">Uncharacterized protein</fullName>
    </submittedName>
</protein>
<gene>
    <name evidence="2" type="ORF">Salat_1680500</name>
</gene>
<keyword evidence="3" id="KW-1185">Reference proteome</keyword>
<reference evidence="2" key="1">
    <citation type="submission" date="2020-06" db="EMBL/GenBank/DDBJ databases">
        <authorList>
            <person name="Li T."/>
            <person name="Hu X."/>
            <person name="Zhang T."/>
            <person name="Song X."/>
            <person name="Zhang H."/>
            <person name="Dai N."/>
            <person name="Sheng W."/>
            <person name="Hou X."/>
            <person name="Wei L."/>
        </authorList>
    </citation>
    <scope>NUCLEOTIDE SEQUENCE</scope>
    <source>
        <strain evidence="2">3651</strain>
        <tissue evidence="2">Leaf</tissue>
    </source>
</reference>
<evidence type="ECO:0000256" key="1">
    <source>
        <dbReference type="SAM" id="MobiDB-lite"/>
    </source>
</evidence>
<organism evidence="2 3">
    <name type="scientific">Sesamum alatum</name>
    <dbReference type="NCBI Taxonomy" id="300844"/>
    <lineage>
        <taxon>Eukaryota</taxon>
        <taxon>Viridiplantae</taxon>
        <taxon>Streptophyta</taxon>
        <taxon>Embryophyta</taxon>
        <taxon>Tracheophyta</taxon>
        <taxon>Spermatophyta</taxon>
        <taxon>Magnoliopsida</taxon>
        <taxon>eudicotyledons</taxon>
        <taxon>Gunneridae</taxon>
        <taxon>Pentapetalae</taxon>
        <taxon>asterids</taxon>
        <taxon>lamiids</taxon>
        <taxon>Lamiales</taxon>
        <taxon>Pedaliaceae</taxon>
        <taxon>Sesamum</taxon>
    </lineage>
</organism>
<reference evidence="2" key="2">
    <citation type="journal article" date="2024" name="Plant">
        <title>Genomic evolution and insights into agronomic trait innovations of Sesamum species.</title>
        <authorList>
            <person name="Miao H."/>
            <person name="Wang L."/>
            <person name="Qu L."/>
            <person name="Liu H."/>
            <person name="Sun Y."/>
            <person name="Le M."/>
            <person name="Wang Q."/>
            <person name="Wei S."/>
            <person name="Zheng Y."/>
            <person name="Lin W."/>
            <person name="Duan Y."/>
            <person name="Cao H."/>
            <person name="Xiong S."/>
            <person name="Wang X."/>
            <person name="Wei L."/>
            <person name="Li C."/>
            <person name="Ma Q."/>
            <person name="Ju M."/>
            <person name="Zhao R."/>
            <person name="Li G."/>
            <person name="Mu C."/>
            <person name="Tian Q."/>
            <person name="Mei H."/>
            <person name="Zhang T."/>
            <person name="Gao T."/>
            <person name="Zhang H."/>
        </authorList>
    </citation>
    <scope>NUCLEOTIDE SEQUENCE</scope>
    <source>
        <strain evidence="2">3651</strain>
    </source>
</reference>
<feature type="region of interest" description="Disordered" evidence="1">
    <location>
        <begin position="114"/>
        <end position="134"/>
    </location>
</feature>
<dbReference type="EMBL" id="JACGWO010000006">
    <property type="protein sequence ID" value="KAK4424869.1"/>
    <property type="molecule type" value="Genomic_DNA"/>
</dbReference>
<proteinExistence type="predicted"/>
<dbReference type="AlphaFoldDB" id="A0AAE1Y709"/>
<accession>A0AAE1Y709</accession>
<feature type="compositionally biased region" description="Polar residues" evidence="1">
    <location>
        <begin position="114"/>
        <end position="124"/>
    </location>
</feature>
<dbReference type="Proteomes" id="UP001293254">
    <property type="component" value="Unassembled WGS sequence"/>
</dbReference>
<comment type="caution">
    <text evidence="2">The sequence shown here is derived from an EMBL/GenBank/DDBJ whole genome shotgun (WGS) entry which is preliminary data.</text>
</comment>
<name>A0AAE1Y709_9LAMI</name>
<sequence length="185" mass="20777">MRWAGAFKTLLLKTLDDTITISPSRFPLGLLRVQEAEDSTLSVYTQLPFSLPLLLFPPRSPPLALRELFCVGIFPTAPPSLQSPGPFCPPTFPGPTIQNCLSVLVKRISGTGSFSASTLSSPLQNPKRKYRPPPWQWRKARECDWEKEDDGLPNFRDGAFEIEVGDRLRVGKNLVDDEFLDKYLD</sequence>